<dbReference type="PANTHER" id="PTHR34582:SF6">
    <property type="entry name" value="UPF0702 TRANSMEMBRANE PROTEIN YCAP"/>
    <property type="match status" value="1"/>
</dbReference>
<feature type="domain" description="YetF C-terminal" evidence="8">
    <location>
        <begin position="87"/>
        <end position="154"/>
    </location>
</feature>
<dbReference type="EMBL" id="JABEPP010000001">
    <property type="protein sequence ID" value="NNM71449.1"/>
    <property type="molecule type" value="Genomic_DNA"/>
</dbReference>
<evidence type="ECO:0000256" key="3">
    <source>
        <dbReference type="ARBA" id="ARBA00022475"/>
    </source>
</evidence>
<evidence type="ECO:0000256" key="5">
    <source>
        <dbReference type="ARBA" id="ARBA00022989"/>
    </source>
</evidence>
<name>A0A849I4Y3_9HYPH</name>
<evidence type="ECO:0000313" key="9">
    <source>
        <dbReference type="EMBL" id="NNM71449.1"/>
    </source>
</evidence>
<evidence type="ECO:0000313" key="10">
    <source>
        <dbReference type="Proteomes" id="UP000564885"/>
    </source>
</evidence>
<comment type="subcellular location">
    <subcellularLocation>
        <location evidence="1">Cell membrane</location>
        <topology evidence="1">Multi-pass membrane protein</topology>
    </subcellularLocation>
</comment>
<dbReference type="Proteomes" id="UP000564885">
    <property type="component" value="Unassembled WGS sequence"/>
</dbReference>
<keyword evidence="6 7" id="KW-0472">Membrane</keyword>
<evidence type="ECO:0000256" key="4">
    <source>
        <dbReference type="ARBA" id="ARBA00022692"/>
    </source>
</evidence>
<comment type="similarity">
    <text evidence="2">Belongs to the UPF0702 family.</text>
</comment>
<accession>A0A849I4Y3</accession>
<keyword evidence="3" id="KW-1003">Cell membrane</keyword>
<organism evidence="9 10">
    <name type="scientific">Enterovirga aerilata</name>
    <dbReference type="NCBI Taxonomy" id="2730920"/>
    <lineage>
        <taxon>Bacteria</taxon>
        <taxon>Pseudomonadati</taxon>
        <taxon>Pseudomonadota</taxon>
        <taxon>Alphaproteobacteria</taxon>
        <taxon>Hyphomicrobiales</taxon>
        <taxon>Methylobacteriaceae</taxon>
        <taxon>Enterovirga</taxon>
    </lineage>
</organism>
<evidence type="ECO:0000256" key="6">
    <source>
        <dbReference type="ARBA" id="ARBA00023136"/>
    </source>
</evidence>
<dbReference type="InterPro" id="IPR007353">
    <property type="entry name" value="DUF421"/>
</dbReference>
<dbReference type="PANTHER" id="PTHR34582">
    <property type="entry name" value="UPF0702 TRANSMEMBRANE PROTEIN YCAP"/>
    <property type="match status" value="1"/>
</dbReference>
<dbReference type="AlphaFoldDB" id="A0A849I4Y3"/>
<evidence type="ECO:0000256" key="1">
    <source>
        <dbReference type="ARBA" id="ARBA00004651"/>
    </source>
</evidence>
<proteinExistence type="inferred from homology"/>
<feature type="transmembrane region" description="Helical" evidence="7">
    <location>
        <begin position="12"/>
        <end position="30"/>
    </location>
</feature>
<dbReference type="Pfam" id="PF04239">
    <property type="entry name" value="DUF421"/>
    <property type="match status" value="1"/>
</dbReference>
<dbReference type="GO" id="GO:0005886">
    <property type="term" value="C:plasma membrane"/>
    <property type="evidence" value="ECO:0007669"/>
    <property type="project" value="UniProtKB-SubCell"/>
</dbReference>
<sequence length="168" mass="18756">MLVPQTSIPEVLLRGSIMYLMLFLALRYLMKRHAGQVGIADILVIVLISEAAQNAMVGEAKSLVEAAFLVGTILFWSYVINWLSDRVPFLRSLGGGDPVPLIQDGRFNRRNMDRELLTEDELMSQLRQHGIERVAEVKRACLEPDGNISVIRVRGGDEQKPAGRTRGI</sequence>
<reference evidence="9 10" key="1">
    <citation type="submission" date="2020-04" db="EMBL/GenBank/DDBJ databases">
        <title>Enterovirga sp. isolate from soil.</title>
        <authorList>
            <person name="Chea S."/>
            <person name="Kim D.-U."/>
        </authorList>
    </citation>
    <scope>NUCLEOTIDE SEQUENCE [LARGE SCALE GENOMIC DNA]</scope>
    <source>
        <strain evidence="9 10">DB1703</strain>
    </source>
</reference>
<dbReference type="Gene3D" id="3.30.240.20">
    <property type="entry name" value="bsu07140 like domains"/>
    <property type="match status" value="1"/>
</dbReference>
<gene>
    <name evidence="9" type="ORF">HJG44_03435</name>
</gene>
<evidence type="ECO:0000256" key="7">
    <source>
        <dbReference type="SAM" id="Phobius"/>
    </source>
</evidence>
<evidence type="ECO:0000256" key="2">
    <source>
        <dbReference type="ARBA" id="ARBA00006448"/>
    </source>
</evidence>
<comment type="caution">
    <text evidence="9">The sequence shown here is derived from an EMBL/GenBank/DDBJ whole genome shotgun (WGS) entry which is preliminary data.</text>
</comment>
<keyword evidence="4 7" id="KW-0812">Transmembrane</keyword>
<keyword evidence="10" id="KW-1185">Reference proteome</keyword>
<keyword evidence="5 7" id="KW-1133">Transmembrane helix</keyword>
<dbReference type="InterPro" id="IPR023090">
    <property type="entry name" value="UPF0702_alpha/beta_dom_sf"/>
</dbReference>
<evidence type="ECO:0000259" key="8">
    <source>
        <dbReference type="Pfam" id="PF04239"/>
    </source>
</evidence>
<feature type="transmembrane region" description="Helical" evidence="7">
    <location>
        <begin position="63"/>
        <end position="83"/>
    </location>
</feature>
<protein>
    <submittedName>
        <fullName evidence="9">DUF421 domain-containing protein</fullName>
    </submittedName>
</protein>